<accession>A0A5E6RVK7</accession>
<dbReference type="EMBL" id="CABVHF010000003">
    <property type="protein sequence ID" value="VVM68955.1"/>
    <property type="molecule type" value="Genomic_DNA"/>
</dbReference>
<organism evidence="1 2">
    <name type="scientific">Pseudomonas fluorescens</name>
    <dbReference type="NCBI Taxonomy" id="294"/>
    <lineage>
        <taxon>Bacteria</taxon>
        <taxon>Pseudomonadati</taxon>
        <taxon>Pseudomonadota</taxon>
        <taxon>Gammaproteobacteria</taxon>
        <taxon>Pseudomonadales</taxon>
        <taxon>Pseudomonadaceae</taxon>
        <taxon>Pseudomonas</taxon>
    </lineage>
</organism>
<gene>
    <name evidence="1" type="ORF">PS631_01702</name>
</gene>
<proteinExistence type="predicted"/>
<name>A0A5E6RVK7_PSEFL</name>
<dbReference type="AlphaFoldDB" id="A0A5E6RVK7"/>
<evidence type="ECO:0000313" key="1">
    <source>
        <dbReference type="EMBL" id="VVM68955.1"/>
    </source>
</evidence>
<sequence length="158" mass="18085">MSLTRHYEGRSNAPNLIEERFQIFALLNRCLGIVVKQFDIILRYFCHFEMAGDQARGVKPDGFDHIPQITWFLKRSDESIDVIVINVGEDSKVDALPFSFEIIKRTAQRSRVALPFPMPEGGRRAAVNQKIEYPFLPFMADKDAVSVPRFQNADDDGH</sequence>
<evidence type="ECO:0000313" key="2">
    <source>
        <dbReference type="Proteomes" id="UP000399692"/>
    </source>
</evidence>
<protein>
    <submittedName>
        <fullName evidence="1">Uncharacterized protein</fullName>
    </submittedName>
</protein>
<reference evidence="1 2" key="1">
    <citation type="submission" date="2019-09" db="EMBL/GenBank/DDBJ databases">
        <authorList>
            <person name="Chandra G."/>
            <person name="Truman W A."/>
        </authorList>
    </citation>
    <scope>NUCLEOTIDE SEQUENCE [LARGE SCALE GENOMIC DNA]</scope>
    <source>
        <strain evidence="1">PS631</strain>
    </source>
</reference>
<dbReference type="Proteomes" id="UP000399692">
    <property type="component" value="Unassembled WGS sequence"/>
</dbReference>